<feature type="region of interest" description="Disordered" evidence="1">
    <location>
        <begin position="1026"/>
        <end position="1176"/>
    </location>
</feature>
<feature type="compositionally biased region" description="Low complexity" evidence="1">
    <location>
        <begin position="1215"/>
        <end position="1225"/>
    </location>
</feature>
<feature type="compositionally biased region" description="Polar residues" evidence="1">
    <location>
        <begin position="1155"/>
        <end position="1171"/>
    </location>
</feature>
<feature type="compositionally biased region" description="Basic and acidic residues" evidence="1">
    <location>
        <begin position="674"/>
        <end position="690"/>
    </location>
</feature>
<comment type="caution">
    <text evidence="2">The sequence shown here is derived from an EMBL/GenBank/DDBJ whole genome shotgun (WGS) entry which is preliminary data.</text>
</comment>
<feature type="compositionally biased region" description="Polar residues" evidence="1">
    <location>
        <begin position="927"/>
        <end position="950"/>
    </location>
</feature>
<dbReference type="STRING" id="1126212.K2SQD3"/>
<feature type="compositionally biased region" description="Polar residues" evidence="1">
    <location>
        <begin position="126"/>
        <end position="139"/>
    </location>
</feature>
<feature type="region of interest" description="Disordered" evidence="1">
    <location>
        <begin position="510"/>
        <end position="529"/>
    </location>
</feature>
<feature type="compositionally biased region" description="Basic and acidic residues" evidence="1">
    <location>
        <begin position="697"/>
        <end position="709"/>
    </location>
</feature>
<feature type="compositionally biased region" description="Acidic residues" evidence="1">
    <location>
        <begin position="306"/>
        <end position="329"/>
    </location>
</feature>
<feature type="compositionally biased region" description="Low complexity" evidence="1">
    <location>
        <begin position="562"/>
        <end position="572"/>
    </location>
</feature>
<feature type="compositionally biased region" description="Polar residues" evidence="1">
    <location>
        <begin position="1115"/>
        <end position="1124"/>
    </location>
</feature>
<feature type="compositionally biased region" description="Basic and acidic residues" evidence="1">
    <location>
        <begin position="283"/>
        <end position="305"/>
    </location>
</feature>
<dbReference type="OrthoDB" id="3941134at2759"/>
<feature type="compositionally biased region" description="Basic and acidic residues" evidence="1">
    <location>
        <begin position="1"/>
        <end position="15"/>
    </location>
</feature>
<feature type="compositionally biased region" description="Basic and acidic residues" evidence="1">
    <location>
        <begin position="892"/>
        <end position="910"/>
    </location>
</feature>
<feature type="compositionally biased region" description="Basic and acidic residues" evidence="1">
    <location>
        <begin position="719"/>
        <end position="728"/>
    </location>
</feature>
<dbReference type="InParanoid" id="K2SQD3"/>
<evidence type="ECO:0000313" key="2">
    <source>
        <dbReference type="EMBL" id="EKG18905.1"/>
    </source>
</evidence>
<dbReference type="HOGENOM" id="CLU_257986_0_0_1"/>
<proteinExistence type="predicted"/>
<organism evidence="2 3">
    <name type="scientific">Macrophomina phaseolina (strain MS6)</name>
    <name type="common">Charcoal rot fungus</name>
    <dbReference type="NCBI Taxonomy" id="1126212"/>
    <lineage>
        <taxon>Eukaryota</taxon>
        <taxon>Fungi</taxon>
        <taxon>Dikarya</taxon>
        <taxon>Ascomycota</taxon>
        <taxon>Pezizomycotina</taxon>
        <taxon>Dothideomycetes</taxon>
        <taxon>Dothideomycetes incertae sedis</taxon>
        <taxon>Botryosphaeriales</taxon>
        <taxon>Botryosphaeriaceae</taxon>
        <taxon>Macrophomina</taxon>
    </lineage>
</organism>
<feature type="region of interest" description="Disordered" evidence="1">
    <location>
        <begin position="87"/>
        <end position="376"/>
    </location>
</feature>
<feature type="region of interest" description="Disordered" evidence="1">
    <location>
        <begin position="1211"/>
        <end position="1326"/>
    </location>
</feature>
<protein>
    <submittedName>
        <fullName evidence="2">Uncharacterized protein</fullName>
    </submittedName>
</protein>
<dbReference type="eggNOG" id="ENOG502SBSC">
    <property type="taxonomic scope" value="Eukaryota"/>
</dbReference>
<feature type="non-terminal residue" evidence="2">
    <location>
        <position position="1347"/>
    </location>
</feature>
<feature type="compositionally biased region" description="Polar residues" evidence="1">
    <location>
        <begin position="335"/>
        <end position="348"/>
    </location>
</feature>
<dbReference type="Proteomes" id="UP000007129">
    <property type="component" value="Unassembled WGS sequence"/>
</dbReference>
<name>K2SQD3_MACPH</name>
<sequence length="1347" mass="144044">MDDWGDPWKQDDAGPKHPPAIDIRILNDHPSKERVVTPVLSGFFEDQAKWNEPASSDVWATANNEPSPPLKPAAVAEALAWDVPSLASADEHDLADARKAEAPPPPLETDGLQETQPLEEAGSEATVESLSHEPTPSSDTPEESGGPLVAPTAPEIDSSDSGTTVGPDFTGGTATDTSAPLRPHSEEFESGISTRPSTSPSELSHGDVFSDSTRTSFDEDIEPQSPTGNGQHKEGTAAAEESEGEESAAESRTVTPAPIEDVPKKTSIEGAPGEIEVGAITTTEDRLEDVSAETHEDLTGPRSEDIPEDAFDDDDFGDFEEEAENEELHEEPVSDASSPVDSGPTSPANGHASALDQNESAPTSPRPFVKADFTPDTSLLEQLFPAPKTKAELSEVDDSPIKPTSARKIWYRLTRVETLHELTSGKSHDNYVRVGWQGSAVRSEVNQVVGRWASEDRINGRTLLGGKPGAMFGWDYPMSSPASSIFSVNSHKRNASAAPTPKKAAFDLEEAKQRPMSLTVPSPRKPSISSAIEIPQFSWSSQAEDSKESAALSAPPSKTAFNPRPSSNSSNPWAGPSADKVAPHTTIVPISAPPVKTTFEEKVDSAAAKTSFEGDDAWKSSEPFEEKDAWKSAKLPVEEDDAWKPSEPSIGEADAWGSAKKSFEESAALQPRKKSFEDSDAWKSTRKSSEEADAWNSEERPSDEADAWKSSRTSVEEAEAWKSAKESEQAEEPPQPPQRSLEDLSTDWEPVKNSQDKIIGWKPNKASSEKSKNQRPPHTRTVSDSGVLNGPSPFDNPFASSELEKPVPDETEQPPTEGKKKKRLSWLTFPKRKKNDLAHKRSVSTASFLTVSGGLSVPAKSESLPSWDSPWARTAPKSPLANEASLPEPEPEIARKEHEPEIPLRKHEPNPWDNAFDNAWARPPTAKSGSSHNEPETSTSKPTLPAINTTPRPPSPKFEAPAQTPALPPVETNIQSPEAEIPSTEEKSWGGMVESPMASPAVIAPDENPWGDPWKPTIVEPAPVTVSVEPPSASKPSTKLAPLDTNVQSHSIDDDDDWGEMVESPAASSPVIAPPPSSQPGLPRSISPINLPMSKTTRTHPPSPLVPEPIRSATMPLSPTTSGLASPPRMSTPKSTSTWLPKPTSPRPLSPLNPARSSTLPVSQSASTASLASPWLPQPNEIQATLSSTATTANHDPWGGVDLSIFDKPTASDLSSNSRNRTSSTPTFPSDSKITAASSSGTPVITFDSILGGGNATRTDRSSSSPLTFDDILQPGRKGSGSAKTFDDILAGPGSLSPATSQNDLRAAAADQAQNRTPSPITAGWTEKDKEAVQKFVAALPDFGYML</sequence>
<feature type="region of interest" description="Disordered" evidence="1">
    <location>
        <begin position="539"/>
        <end position="993"/>
    </location>
</feature>
<reference evidence="2 3" key="1">
    <citation type="journal article" date="2012" name="BMC Genomics">
        <title>Tools to kill: Genome of one of the most destructive plant pathogenic fungi Macrophomina phaseolina.</title>
        <authorList>
            <person name="Islam M.S."/>
            <person name="Haque M.S."/>
            <person name="Islam M.M."/>
            <person name="Emdad E.M."/>
            <person name="Halim A."/>
            <person name="Hossen Q.M.M."/>
            <person name="Hossain M.Z."/>
            <person name="Ahmed B."/>
            <person name="Rahim S."/>
            <person name="Rahman M.S."/>
            <person name="Alam M.M."/>
            <person name="Hou S."/>
            <person name="Wan X."/>
            <person name="Saito J.A."/>
            <person name="Alam M."/>
        </authorList>
    </citation>
    <scope>NUCLEOTIDE SEQUENCE [LARGE SCALE GENOMIC DNA]</scope>
    <source>
        <strain evidence="2 3">MS6</strain>
    </source>
</reference>
<feature type="compositionally biased region" description="Basic and acidic residues" evidence="1">
    <location>
        <begin position="89"/>
        <end position="101"/>
    </location>
</feature>
<feature type="compositionally biased region" description="Polar residues" evidence="1">
    <location>
        <begin position="191"/>
        <end position="202"/>
    </location>
</feature>
<accession>K2SQD3</accession>
<evidence type="ECO:0000313" key="3">
    <source>
        <dbReference type="Proteomes" id="UP000007129"/>
    </source>
</evidence>
<feature type="region of interest" description="Disordered" evidence="1">
    <location>
        <begin position="1"/>
        <end position="21"/>
    </location>
</feature>
<dbReference type="VEuPathDB" id="FungiDB:MPH_03788"/>
<dbReference type="EMBL" id="AHHD01000169">
    <property type="protein sequence ID" value="EKG18905.1"/>
    <property type="molecule type" value="Genomic_DNA"/>
</dbReference>
<feature type="compositionally biased region" description="Basic residues" evidence="1">
    <location>
        <begin position="819"/>
        <end position="834"/>
    </location>
</feature>
<feature type="compositionally biased region" description="Basic and acidic residues" evidence="1">
    <location>
        <begin position="616"/>
        <end position="631"/>
    </location>
</feature>
<evidence type="ECO:0000256" key="1">
    <source>
        <dbReference type="SAM" id="MobiDB-lite"/>
    </source>
</evidence>
<gene>
    <name evidence="2" type="ORF">MPH_03788</name>
</gene>
<feature type="compositionally biased region" description="Polar residues" evidence="1">
    <location>
        <begin position="1226"/>
        <end position="1243"/>
    </location>
</feature>